<dbReference type="InterPro" id="IPR046265">
    <property type="entry name" value="DUF6298"/>
</dbReference>
<dbReference type="Gene3D" id="2.160.20.10">
    <property type="entry name" value="Single-stranded right-handed beta-helix, Pectin lyase-like"/>
    <property type="match status" value="1"/>
</dbReference>
<dbReference type="Pfam" id="PF19815">
    <property type="entry name" value="DUF6298"/>
    <property type="match status" value="1"/>
</dbReference>
<gene>
    <name evidence="2" type="ORF">FC093_18805</name>
</gene>
<proteinExistence type="predicted"/>
<sequence length="1030" mass="114732">MQPAVSSLYAQKKKVCTDPICWSGNDSLIFNTDAQGNRIPDFSYAGYSAGEKEIPDVPVKIVVPVMNGDATAAIQNAINYVAKLPADSNGVRGAVLLQKGTYTVEGSLYLNKNGVVLRGSGMQEGGTILYGAGTDRATLINVGGVSDKKLLDTIAVTDAYVPVNSMQLTLAANAFKKGDPIIIHVPFTEKWIDAIHTKTFGGGLSALGWKPGERFLDWDRTITAVNGNIITVDAPITTAIDSTLTHATVSKYTWNGRVQQCGVENMQLVSAYDTSNPKDEAHRWFAININNAQDVWVRQITFRHFAGSAVAAWETTKRISVEDCASLQPVSEIGGWRRITFFTNGQQILFKHCYAEHGFHDFATGYCAPGPNAFVQCESYLPYSFSGGINSWASGTLMDIMYVDGNAISFMNRGQDGQGAGWASANSVCWNCSAARIDCYQPPTAQNWAFGSWSQFAGDGFWAESNNSIEPWSLYYYQLQQRIGDAAKGRDDLFHITTNATSSPTVQQAAALSDSAMQPAITVLDWIEQSPQRHPVNTNAQGAITINDIQQPKPVIHTKEPSLTITNGWLVINDTVVSGGKTDVQWWNGSVDPKGLLQSKPHITRWVPGRTGQGLTDDLHDVVDTMLAHHIVTIDHNYALWYERRRDDHERIRRMDGDVWPPYYELPFARSGKDTAWDGLSKYNLTKYNKWYWNRLQKFADLADANGLVLFHQNYFQHNILEAGAHYVDFPWRTANNINNTGFPEPPNYAGDKRNFMAEQFYDTTNAHRRELNIAYINHCLNNFAGNSNVIQFISAEYTGPLHFVQFWLNTIRNWEAAHNKKELIALSTTKDVQDSILTNKNYSDVVDVIDIRYWNYQRQGELYAPKGGQHLAPRQHARLLKPKAATFEDVYHAVSEYKLRYPTKVVIYNADNYDHFGWAVLMGGGSLPVLPTLQNKSFLKAASRMQPQPLSKDSAQLVLMSPSKDLIIYSNNNGRTVHLEAPVISRTYHAVWIDPATGKTIANKKIKIAPGVAVAKPQSTELVLWLSSK</sequence>
<comment type="caution">
    <text evidence="2">The sequence shown here is derived from an EMBL/GenBank/DDBJ whole genome shotgun (WGS) entry which is preliminary data.</text>
</comment>
<keyword evidence="2" id="KW-0456">Lyase</keyword>
<dbReference type="SUPFAM" id="SSF51126">
    <property type="entry name" value="Pectin lyase-like"/>
    <property type="match status" value="1"/>
</dbReference>
<dbReference type="Proteomes" id="UP000305848">
    <property type="component" value="Unassembled WGS sequence"/>
</dbReference>
<organism evidence="2 3">
    <name type="scientific">Ilyomonas limi</name>
    <dbReference type="NCBI Taxonomy" id="2575867"/>
    <lineage>
        <taxon>Bacteria</taxon>
        <taxon>Pseudomonadati</taxon>
        <taxon>Bacteroidota</taxon>
        <taxon>Chitinophagia</taxon>
        <taxon>Chitinophagales</taxon>
        <taxon>Chitinophagaceae</taxon>
        <taxon>Ilyomonas</taxon>
    </lineage>
</organism>
<keyword evidence="3" id="KW-1185">Reference proteome</keyword>
<reference evidence="2 3" key="1">
    <citation type="submission" date="2019-05" db="EMBL/GenBank/DDBJ databases">
        <title>Panacibacter sp. strain 17mud1-8 Genome sequencing and assembly.</title>
        <authorList>
            <person name="Chhetri G."/>
        </authorList>
    </citation>
    <scope>NUCLEOTIDE SEQUENCE [LARGE SCALE GENOMIC DNA]</scope>
    <source>
        <strain evidence="2 3">17mud1-8</strain>
    </source>
</reference>
<dbReference type="GO" id="GO:0016829">
    <property type="term" value="F:lyase activity"/>
    <property type="evidence" value="ECO:0007669"/>
    <property type="project" value="UniProtKB-KW"/>
</dbReference>
<name>A0A4U3KTU8_9BACT</name>
<dbReference type="OrthoDB" id="5488826at2"/>
<dbReference type="AlphaFoldDB" id="A0A4U3KTU8"/>
<evidence type="ECO:0000313" key="2">
    <source>
        <dbReference type="EMBL" id="TKK65858.1"/>
    </source>
</evidence>
<protein>
    <submittedName>
        <fullName evidence="2">Pectate lyase</fullName>
    </submittedName>
</protein>
<dbReference type="InterPro" id="IPR011050">
    <property type="entry name" value="Pectin_lyase_fold/virulence"/>
</dbReference>
<feature type="domain" description="DUF6298" evidence="1">
    <location>
        <begin position="460"/>
        <end position="946"/>
    </location>
</feature>
<evidence type="ECO:0000259" key="1">
    <source>
        <dbReference type="Pfam" id="PF19815"/>
    </source>
</evidence>
<accession>A0A4U3KTU8</accession>
<dbReference type="EMBL" id="SZQL01000018">
    <property type="protein sequence ID" value="TKK65858.1"/>
    <property type="molecule type" value="Genomic_DNA"/>
</dbReference>
<evidence type="ECO:0000313" key="3">
    <source>
        <dbReference type="Proteomes" id="UP000305848"/>
    </source>
</evidence>
<dbReference type="InterPro" id="IPR012334">
    <property type="entry name" value="Pectin_lyas_fold"/>
</dbReference>